<proteinExistence type="predicted"/>
<evidence type="ECO:0000313" key="2">
    <source>
        <dbReference type="WBParaSite" id="ES5_v2.g799.t1"/>
    </source>
</evidence>
<protein>
    <submittedName>
        <fullName evidence="2">EGF-like domain-containing protein</fullName>
    </submittedName>
</protein>
<sequence length="541" mass="59945">MCASNPCPSDGTFACTDFDNGVYSCDCAPGFTGTKCDDVIEKCNDKGPCYNYQKCTVNGTDFDCECQRGYVGDRCESYGNCGWLTGCMCNDPKKNPCQNNGTCIEKTGNKYQCVCPKGYGGDKCEKKACDKNPCKNGGACTTDDKGNAKCECLDIWEGNVCDKNDNCKVNGWQTVCKSKDPNAICTDKIKGYNCTCSDDYTGKDCETSIIVWKVIQDLGGGEEDIINLLEEVVQSPGLIKDIMPFILGQQSLANQSAMSWDYEDLFVWAAYEETELDIKTDIYKWYDITLGNCFTFNHLNATKHYNLRYSGETGGFKALMKVQQEEYVVANGTAATVITNRVSYKRLGGNYGTCVTDSSEVEAYYYTGSYTSSGCLRGCYQDVVEEECGCMDPRYAKSSEASNCALNKWECVQNVTEERGDASNWETCICPSPCHESQYESRYGLSPFFYAPSECNSLKGTEKQKCMDNYQDLAMITVYVPTLTHKVFAETSKMTFNQFFSNVGGLAGVFIGFSIVTIVDFGFLFVLLGRIILGLDKEKKS</sequence>
<organism evidence="1 2">
    <name type="scientific">Panagrolaimus sp. ES5</name>
    <dbReference type="NCBI Taxonomy" id="591445"/>
    <lineage>
        <taxon>Eukaryota</taxon>
        <taxon>Metazoa</taxon>
        <taxon>Ecdysozoa</taxon>
        <taxon>Nematoda</taxon>
        <taxon>Chromadorea</taxon>
        <taxon>Rhabditida</taxon>
        <taxon>Tylenchina</taxon>
        <taxon>Panagrolaimomorpha</taxon>
        <taxon>Panagrolaimoidea</taxon>
        <taxon>Panagrolaimidae</taxon>
        <taxon>Panagrolaimus</taxon>
    </lineage>
</organism>
<dbReference type="Proteomes" id="UP000887579">
    <property type="component" value="Unplaced"/>
</dbReference>
<reference evidence="2" key="1">
    <citation type="submission" date="2022-11" db="UniProtKB">
        <authorList>
            <consortium name="WormBaseParasite"/>
        </authorList>
    </citation>
    <scope>IDENTIFICATION</scope>
</reference>
<name>A0AC34GT86_9BILA</name>
<accession>A0AC34GT86</accession>
<evidence type="ECO:0000313" key="1">
    <source>
        <dbReference type="Proteomes" id="UP000887579"/>
    </source>
</evidence>
<dbReference type="WBParaSite" id="ES5_v2.g799.t1">
    <property type="protein sequence ID" value="ES5_v2.g799.t1"/>
    <property type="gene ID" value="ES5_v2.g799"/>
</dbReference>